<dbReference type="InterPro" id="IPR010213">
    <property type="entry name" value="TF_NusA"/>
</dbReference>
<comment type="caution">
    <text evidence="10">The sequence shown here is derived from an EMBL/GenBank/DDBJ whole genome shotgun (WGS) entry which is preliminary data.</text>
</comment>
<reference evidence="10 11" key="1">
    <citation type="submission" date="2017-11" db="EMBL/GenBank/DDBJ databases">
        <title>Genome sequence of Entomoplasma ellychniae ELCN-1 (ATCC 43707).</title>
        <authorList>
            <person name="Lo W.-S."/>
            <person name="Gasparich G.E."/>
            <person name="Kuo C.-H."/>
        </authorList>
    </citation>
    <scope>NUCLEOTIDE SEQUENCE [LARGE SCALE GENOMIC DNA]</scope>
    <source>
        <strain evidence="10 11">ELCN-1</strain>
    </source>
</reference>
<dbReference type="InterPro" id="IPR030842">
    <property type="entry name" value="TF_NusA_bacterial"/>
</dbReference>
<evidence type="ECO:0000259" key="7">
    <source>
        <dbReference type="Pfam" id="PF08529"/>
    </source>
</evidence>
<dbReference type="InterPro" id="IPR058582">
    <property type="entry name" value="KH_NusA_2nd"/>
</dbReference>
<keyword evidence="10" id="KW-0648">Protein biosynthesis</keyword>
<feature type="domain" description="Transcription factor NusA N-terminal" evidence="7">
    <location>
        <begin position="7"/>
        <end position="130"/>
    </location>
</feature>
<evidence type="ECO:0000259" key="8">
    <source>
        <dbReference type="Pfam" id="PF13184"/>
    </source>
</evidence>
<dbReference type="Gene3D" id="2.40.50.140">
    <property type="entry name" value="Nucleic acid-binding proteins"/>
    <property type="match status" value="1"/>
</dbReference>
<dbReference type="InterPro" id="IPR036555">
    <property type="entry name" value="NusA_N_sf"/>
</dbReference>
<dbReference type="GO" id="GO:0003700">
    <property type="term" value="F:DNA-binding transcription factor activity"/>
    <property type="evidence" value="ECO:0007669"/>
    <property type="project" value="InterPro"/>
</dbReference>
<keyword evidence="1 6" id="KW-0806">Transcription termination</keyword>
<evidence type="ECO:0000259" key="9">
    <source>
        <dbReference type="Pfam" id="PF26594"/>
    </source>
</evidence>
<dbReference type="InterPro" id="IPR013735">
    <property type="entry name" value="TF_NusA_N"/>
</dbReference>
<keyword evidence="3 6" id="KW-0694">RNA-binding</keyword>
<sequence>MVNGAQLLEALASIENEKGIDREIALEGIKEGFQKAFERFYDTDAIIRVEIDDNSGDIKLLQQLKVVKTINDIEDDWLEIELEAALQINKTAIVGENVYKEIKFGDEFSRMAVGQVRQIFQQKLKATERESIYRRFAGLENEIVTGKIVGTNDNQTSYLLDIEGVQTSLWNKKCINGETFKIDQFVDVLIEEVSRENKYSQLSVSRIAPNFLIKLLEREISEVHDGVVEIVSASREAGKRAKISVLSHDMNVEPIGAIVGVKGARINQISAQLNGEKIDVIRYSEDFTEYLINAMAPVKVISVNEVFGEYDIVVPNEQLSLAIGKFGMAAKLVANLLKRRINIYSLESAKEANVSVLWNGNITEEQVNDPAFLSEVNKRKTRTDATSRENFSPRDNYVAKKPQYNIDREALSAFQDEIGEEYNSGVEEIDEELLAAINAVDSPAIDLKEIQAELESFNNVIEEKVVEEIDEDEEDLYEEYYD</sequence>
<dbReference type="GO" id="GO:0005829">
    <property type="term" value="C:cytosol"/>
    <property type="evidence" value="ECO:0007669"/>
    <property type="project" value="TreeGrafter"/>
</dbReference>
<dbReference type="PANTHER" id="PTHR22648">
    <property type="entry name" value="TRANSCRIPTION TERMINATION FACTOR NUSA"/>
    <property type="match status" value="1"/>
</dbReference>
<name>A0A8E2UAD9_9MOLU</name>
<evidence type="ECO:0000256" key="4">
    <source>
        <dbReference type="ARBA" id="ARBA00023015"/>
    </source>
</evidence>
<keyword evidence="4 6" id="KW-0805">Transcription regulation</keyword>
<evidence type="ECO:0000313" key="10">
    <source>
        <dbReference type="EMBL" id="PPE05084.1"/>
    </source>
</evidence>
<feature type="domain" description="Transcription factor NusA first KH" evidence="8">
    <location>
        <begin position="207"/>
        <end position="283"/>
    </location>
</feature>
<dbReference type="SUPFAM" id="SSF69705">
    <property type="entry name" value="Transcription factor NusA, N-terminal domain"/>
    <property type="match status" value="1"/>
</dbReference>
<dbReference type="GO" id="GO:0003746">
    <property type="term" value="F:translation elongation factor activity"/>
    <property type="evidence" value="ECO:0007669"/>
    <property type="project" value="UniProtKB-KW"/>
</dbReference>
<dbReference type="Gene3D" id="3.30.300.20">
    <property type="match status" value="2"/>
</dbReference>
<dbReference type="EMBL" id="PHND01000001">
    <property type="protein sequence ID" value="PPE05084.1"/>
    <property type="molecule type" value="Genomic_DNA"/>
</dbReference>
<dbReference type="InterPro" id="IPR015946">
    <property type="entry name" value="KH_dom-like_a/b"/>
</dbReference>
<dbReference type="HAMAP" id="MF_00945_B">
    <property type="entry name" value="NusA_B"/>
    <property type="match status" value="1"/>
</dbReference>
<organism evidence="10 11">
    <name type="scientific">Entomoplasma ellychniae</name>
    <dbReference type="NCBI Taxonomy" id="2114"/>
    <lineage>
        <taxon>Bacteria</taxon>
        <taxon>Bacillati</taxon>
        <taxon>Mycoplasmatota</taxon>
        <taxon>Mollicutes</taxon>
        <taxon>Entomoplasmatales</taxon>
        <taxon>Entomoplasmataceae</taxon>
        <taxon>Entomoplasma</taxon>
    </lineage>
</organism>
<feature type="domain" description="NusA-like second KH" evidence="9">
    <location>
        <begin position="288"/>
        <end position="351"/>
    </location>
</feature>
<comment type="similarity">
    <text evidence="6">Belongs to the NusA family.</text>
</comment>
<comment type="subunit">
    <text evidence="6">Monomer. Binds directly to the core enzyme of the DNA-dependent RNA polymerase and to nascent RNA.</text>
</comment>
<keyword evidence="11" id="KW-1185">Reference proteome</keyword>
<protein>
    <recommendedName>
        <fullName evidence="6">Transcription termination/antitermination protein NusA</fullName>
    </recommendedName>
</protein>
<dbReference type="Proteomes" id="UP000239010">
    <property type="component" value="Unassembled WGS sequence"/>
</dbReference>
<comment type="subcellular location">
    <subcellularLocation>
        <location evidence="6">Cytoplasm</location>
    </subcellularLocation>
</comment>
<keyword evidence="10" id="KW-0251">Elongation factor</keyword>
<evidence type="ECO:0000256" key="3">
    <source>
        <dbReference type="ARBA" id="ARBA00022884"/>
    </source>
</evidence>
<dbReference type="InterPro" id="IPR012340">
    <property type="entry name" value="NA-bd_OB-fold"/>
</dbReference>
<dbReference type="SUPFAM" id="SSF50249">
    <property type="entry name" value="Nucleic acid-binding proteins"/>
    <property type="match status" value="1"/>
</dbReference>
<accession>A0A8E2UAD9</accession>
<dbReference type="AlphaFoldDB" id="A0A8E2UAD9"/>
<dbReference type="Pfam" id="PF08529">
    <property type="entry name" value="NusA_N"/>
    <property type="match status" value="1"/>
</dbReference>
<dbReference type="Gene3D" id="3.30.1480.10">
    <property type="entry name" value="NusA, N-terminal domain"/>
    <property type="match status" value="1"/>
</dbReference>
<evidence type="ECO:0000256" key="5">
    <source>
        <dbReference type="ARBA" id="ARBA00023163"/>
    </source>
</evidence>
<gene>
    <name evidence="6 10" type="primary">nusA</name>
    <name evidence="10" type="ORF">EELLY_v1c07720</name>
</gene>
<dbReference type="NCBIfam" id="TIGR01953">
    <property type="entry name" value="NusA"/>
    <property type="match status" value="1"/>
</dbReference>
<dbReference type="SUPFAM" id="SSF54814">
    <property type="entry name" value="Prokaryotic type KH domain (KH-domain type II)"/>
    <property type="match status" value="2"/>
</dbReference>
<dbReference type="Pfam" id="PF13184">
    <property type="entry name" value="KH_NusA_1st"/>
    <property type="match status" value="1"/>
</dbReference>
<dbReference type="PANTHER" id="PTHR22648:SF0">
    <property type="entry name" value="TRANSCRIPTION TERMINATION_ANTITERMINATION PROTEIN NUSA"/>
    <property type="match status" value="1"/>
</dbReference>
<keyword evidence="6" id="KW-0889">Transcription antitermination</keyword>
<dbReference type="GO" id="GO:0031564">
    <property type="term" value="P:transcription antitermination"/>
    <property type="evidence" value="ECO:0007669"/>
    <property type="project" value="UniProtKB-UniRule"/>
</dbReference>
<dbReference type="RefSeq" id="WP_104206156.1">
    <property type="nucleotide sequence ID" value="NZ_PHND01000001.1"/>
</dbReference>
<comment type="function">
    <text evidence="6">Participates in both transcription termination and antitermination.</text>
</comment>
<evidence type="ECO:0000313" key="11">
    <source>
        <dbReference type="Proteomes" id="UP000239010"/>
    </source>
</evidence>
<evidence type="ECO:0000256" key="6">
    <source>
        <dbReference type="HAMAP-Rule" id="MF_00945"/>
    </source>
</evidence>
<dbReference type="Pfam" id="PF26594">
    <property type="entry name" value="KH_NusA_2nd"/>
    <property type="match status" value="1"/>
</dbReference>
<dbReference type="InterPro" id="IPR025249">
    <property type="entry name" value="TF_NusA_KH_1st"/>
</dbReference>
<dbReference type="GO" id="GO:0003723">
    <property type="term" value="F:RNA binding"/>
    <property type="evidence" value="ECO:0007669"/>
    <property type="project" value="UniProtKB-UniRule"/>
</dbReference>
<keyword evidence="2 6" id="KW-0963">Cytoplasm</keyword>
<dbReference type="InterPro" id="IPR009019">
    <property type="entry name" value="KH_sf_prok-type"/>
</dbReference>
<evidence type="ECO:0000256" key="1">
    <source>
        <dbReference type="ARBA" id="ARBA00022472"/>
    </source>
</evidence>
<dbReference type="GO" id="GO:0006353">
    <property type="term" value="P:DNA-templated transcription termination"/>
    <property type="evidence" value="ECO:0007669"/>
    <property type="project" value="UniProtKB-UniRule"/>
</dbReference>
<evidence type="ECO:0000256" key="2">
    <source>
        <dbReference type="ARBA" id="ARBA00022490"/>
    </source>
</evidence>
<proteinExistence type="inferred from homology"/>
<keyword evidence="5 6" id="KW-0804">Transcription</keyword>